<dbReference type="Proteomes" id="UP001153069">
    <property type="component" value="Unassembled WGS sequence"/>
</dbReference>
<sequence length="191" mass="21081">MTTPPQRNSTEMFLCLWSCMLLLATAVVWVLIITTTTSRPTYHSSPFSTTSPHFSTASYLYVGTRNYSTHDGIPPMSPTHLVQDNYRFWVGGGMVATDIVIANVADWNISAAVEAASLKAGERFNDEKTPLLVGANGIDDQRSHISLREALATLAKQVEQLQKRALMQEKRIVMLEASCLRKDGQSRSSSS</sequence>
<evidence type="ECO:0000256" key="1">
    <source>
        <dbReference type="SAM" id="Coils"/>
    </source>
</evidence>
<reference evidence="3" key="1">
    <citation type="submission" date="2020-06" db="EMBL/GenBank/DDBJ databases">
        <authorList>
            <consortium name="Plant Systems Biology data submission"/>
        </authorList>
    </citation>
    <scope>NUCLEOTIDE SEQUENCE</scope>
    <source>
        <strain evidence="3">D6</strain>
    </source>
</reference>
<evidence type="ECO:0000313" key="4">
    <source>
        <dbReference type="Proteomes" id="UP001153069"/>
    </source>
</evidence>
<comment type="caution">
    <text evidence="3">The sequence shown here is derived from an EMBL/GenBank/DDBJ whole genome shotgun (WGS) entry which is preliminary data.</text>
</comment>
<evidence type="ECO:0000256" key="2">
    <source>
        <dbReference type="SAM" id="Phobius"/>
    </source>
</evidence>
<protein>
    <submittedName>
        <fullName evidence="3">Uncharacterized protein</fullName>
    </submittedName>
</protein>
<dbReference type="AlphaFoldDB" id="A0A9N8EIY1"/>
<keyword evidence="2" id="KW-1133">Transmembrane helix</keyword>
<keyword evidence="1" id="KW-0175">Coiled coil</keyword>
<gene>
    <name evidence="3" type="ORF">SEMRO_1072_G238020.1</name>
</gene>
<keyword evidence="2" id="KW-0812">Transmembrane</keyword>
<keyword evidence="4" id="KW-1185">Reference proteome</keyword>
<proteinExistence type="predicted"/>
<dbReference type="EMBL" id="CAICTM010001070">
    <property type="protein sequence ID" value="CAB9520081.1"/>
    <property type="molecule type" value="Genomic_DNA"/>
</dbReference>
<name>A0A9N8EIY1_9STRA</name>
<evidence type="ECO:0000313" key="3">
    <source>
        <dbReference type="EMBL" id="CAB9520081.1"/>
    </source>
</evidence>
<organism evidence="3 4">
    <name type="scientific">Seminavis robusta</name>
    <dbReference type="NCBI Taxonomy" id="568900"/>
    <lineage>
        <taxon>Eukaryota</taxon>
        <taxon>Sar</taxon>
        <taxon>Stramenopiles</taxon>
        <taxon>Ochrophyta</taxon>
        <taxon>Bacillariophyta</taxon>
        <taxon>Bacillariophyceae</taxon>
        <taxon>Bacillariophycidae</taxon>
        <taxon>Naviculales</taxon>
        <taxon>Naviculaceae</taxon>
        <taxon>Seminavis</taxon>
    </lineage>
</organism>
<accession>A0A9N8EIY1</accession>
<keyword evidence="2" id="KW-0472">Membrane</keyword>
<feature type="transmembrane region" description="Helical" evidence="2">
    <location>
        <begin position="12"/>
        <end position="32"/>
    </location>
</feature>
<feature type="coiled-coil region" evidence="1">
    <location>
        <begin position="144"/>
        <end position="178"/>
    </location>
</feature>